<comment type="catalytic activity">
    <reaction evidence="1 6">
        <text>(8S)-3',8-cyclo-7,8-dihydroguanosine 5'-triphosphate = cyclic pyranopterin phosphate + diphosphate</text>
        <dbReference type="Rhea" id="RHEA:49580"/>
        <dbReference type="ChEBI" id="CHEBI:33019"/>
        <dbReference type="ChEBI" id="CHEBI:59648"/>
        <dbReference type="ChEBI" id="CHEBI:131766"/>
        <dbReference type="EC" id="4.6.1.17"/>
    </reaction>
</comment>
<evidence type="ECO:0000256" key="7">
    <source>
        <dbReference type="SAM" id="MobiDB-lite"/>
    </source>
</evidence>
<dbReference type="SUPFAM" id="SSF53218">
    <property type="entry name" value="Molybdenum cofactor biosynthesis proteins"/>
    <property type="match status" value="1"/>
</dbReference>
<evidence type="ECO:0000256" key="1">
    <source>
        <dbReference type="ARBA" id="ARBA00001637"/>
    </source>
</evidence>
<organism evidence="9 10">
    <name type="scientific">Dietzia natronolimnaea</name>
    <dbReference type="NCBI Taxonomy" id="161920"/>
    <lineage>
        <taxon>Bacteria</taxon>
        <taxon>Bacillati</taxon>
        <taxon>Actinomycetota</taxon>
        <taxon>Actinomycetes</taxon>
        <taxon>Mycobacteriales</taxon>
        <taxon>Dietziaceae</taxon>
        <taxon>Dietzia</taxon>
    </lineage>
</organism>
<feature type="active site" evidence="6">
    <location>
        <position position="157"/>
    </location>
</feature>
<evidence type="ECO:0000256" key="6">
    <source>
        <dbReference type="HAMAP-Rule" id="MF_01224"/>
    </source>
</evidence>
<evidence type="ECO:0000313" key="10">
    <source>
        <dbReference type="Proteomes" id="UP000218810"/>
    </source>
</evidence>
<evidence type="ECO:0000256" key="2">
    <source>
        <dbReference type="ARBA" id="ARBA00005046"/>
    </source>
</evidence>
<dbReference type="PANTHER" id="PTHR43764:SF1">
    <property type="entry name" value="MOLYBDOPTERIN MOLYBDOTRANSFERASE"/>
    <property type="match status" value="1"/>
</dbReference>
<sequence length="369" mass="37828">MVDMTDAQTGPGSTAQHGPGSASPLQPTHQPQLTHLDAAGRVRMVDVGGKAVTTRTATAEGVFRTRPEVVTMVSGDDLGKADVLATARLAGIGAAKKTSELIPLCHQIPLNSVKVRFELDAPAGEIRVWATAKTTGRTGVEMEALTAVSVAGLTLHDMVKAVDPLATMDGVRLAAKTGGKRGDWTRDHDESALDATALDATALDATARAAVESGRSAVVVVSSTAAAHGRREDTTGPAIEGWLLERDFSPVEVHVVADADVAAAVAEQVRRSPAVLLTTGGTGVAPDDRTPEATAPHLDLELPGVAEAIRARGLVSTPTAAMSRGLTGFAGRTLVVNLPGSTGGVRDGLAVLDELLEHLLAVHADGGGH</sequence>
<name>A0A2A2WRC4_9ACTN</name>
<dbReference type="Proteomes" id="UP000218810">
    <property type="component" value="Unassembled WGS sequence"/>
</dbReference>
<dbReference type="InterPro" id="IPR036425">
    <property type="entry name" value="MoaB/Mog-like_dom_sf"/>
</dbReference>
<comment type="caution">
    <text evidence="9">The sequence shown here is derived from an EMBL/GenBank/DDBJ whole genome shotgun (WGS) entry which is preliminary data.</text>
</comment>
<dbReference type="UniPathway" id="UPA00344"/>
<dbReference type="Pfam" id="PF00994">
    <property type="entry name" value="MoCF_biosynth"/>
    <property type="match status" value="1"/>
</dbReference>
<evidence type="ECO:0000313" key="9">
    <source>
        <dbReference type="EMBL" id="PAY23789.1"/>
    </source>
</evidence>
<dbReference type="GO" id="GO:0061799">
    <property type="term" value="F:cyclic pyranopterin monophosphate synthase activity"/>
    <property type="evidence" value="ECO:0007669"/>
    <property type="project" value="UniProtKB-UniRule"/>
</dbReference>
<dbReference type="SUPFAM" id="SSF55040">
    <property type="entry name" value="Molybdenum cofactor biosynthesis protein C, MoaC"/>
    <property type="match status" value="1"/>
</dbReference>
<dbReference type="EC" id="4.6.1.17" evidence="3 6"/>
<comment type="function">
    <text evidence="6">Catalyzes the conversion of (8S)-3',8-cyclo-7,8-dihydroguanosine 5'-triphosphate to cyclic pyranopterin monophosphate (cPMP).</text>
</comment>
<feature type="region of interest" description="Disordered" evidence="7">
    <location>
        <begin position="1"/>
        <end position="30"/>
    </location>
</feature>
<dbReference type="OrthoDB" id="9794429at2"/>
<dbReference type="EMBL" id="NTGA01000012">
    <property type="protein sequence ID" value="PAY23789.1"/>
    <property type="molecule type" value="Genomic_DNA"/>
</dbReference>
<dbReference type="InterPro" id="IPR023045">
    <property type="entry name" value="MoaC"/>
</dbReference>
<dbReference type="InterPro" id="IPR002820">
    <property type="entry name" value="Mopterin_CF_biosynth-C_dom"/>
</dbReference>
<keyword evidence="10" id="KW-1185">Reference proteome</keyword>
<dbReference type="Gene3D" id="3.30.70.640">
    <property type="entry name" value="Molybdopterin cofactor biosynthesis C (MoaC) domain"/>
    <property type="match status" value="1"/>
</dbReference>
<dbReference type="InterPro" id="IPR047594">
    <property type="entry name" value="MoaC_bact/euk"/>
</dbReference>
<dbReference type="InterPro" id="IPR051920">
    <property type="entry name" value="MPT_Adenylyltrnsfr/MoaC-Rel"/>
</dbReference>
<protein>
    <recommendedName>
        <fullName evidence="3 6">Cyclic pyranopterin monophosphate synthase</fullName>
        <ecNumber evidence="3 6">4.6.1.17</ecNumber>
    </recommendedName>
    <alternativeName>
        <fullName evidence="6">Molybdenum cofactor biosynthesis protein C</fullName>
    </alternativeName>
</protein>
<keyword evidence="4 6" id="KW-0501">Molybdenum cofactor biosynthesis</keyword>
<dbReference type="NCBIfam" id="NF006870">
    <property type="entry name" value="PRK09364.1"/>
    <property type="match status" value="1"/>
</dbReference>
<dbReference type="PROSITE" id="PS01078">
    <property type="entry name" value="MOCF_BIOSYNTHESIS_1"/>
    <property type="match status" value="1"/>
</dbReference>
<comment type="subunit">
    <text evidence="6">Homohexamer; trimer of dimers.</text>
</comment>
<dbReference type="GO" id="GO:0006777">
    <property type="term" value="P:Mo-molybdopterin cofactor biosynthetic process"/>
    <property type="evidence" value="ECO:0007669"/>
    <property type="project" value="UniProtKB-UniRule"/>
</dbReference>
<dbReference type="CDD" id="cd01420">
    <property type="entry name" value="MoaC_PE"/>
    <property type="match status" value="1"/>
</dbReference>
<feature type="compositionally biased region" description="Polar residues" evidence="7">
    <location>
        <begin position="1"/>
        <end position="16"/>
    </location>
</feature>
<dbReference type="InterPro" id="IPR036522">
    <property type="entry name" value="MoaC_sf"/>
</dbReference>
<accession>A0A2A2WRC4</accession>
<evidence type="ECO:0000256" key="4">
    <source>
        <dbReference type="ARBA" id="ARBA00023150"/>
    </source>
</evidence>
<dbReference type="AlphaFoldDB" id="A0A2A2WRC4"/>
<reference evidence="10" key="1">
    <citation type="submission" date="2017-09" db="EMBL/GenBank/DDBJ databases">
        <authorList>
            <person name="Zhang Y."/>
            <person name="Huang X."/>
            <person name="Liu J."/>
            <person name="Lu L."/>
            <person name="Peng K."/>
        </authorList>
    </citation>
    <scope>NUCLEOTIDE SEQUENCE [LARGE SCALE GENOMIC DNA]</scope>
    <source>
        <strain evidence="10">S-XJ-1</strain>
    </source>
</reference>
<dbReference type="HAMAP" id="MF_01224_B">
    <property type="entry name" value="MoaC_B"/>
    <property type="match status" value="1"/>
</dbReference>
<keyword evidence="5 6" id="KW-0456">Lyase</keyword>
<gene>
    <name evidence="6" type="primary">moaC</name>
    <name evidence="9" type="ORF">CEY15_05985</name>
</gene>
<dbReference type="Gene3D" id="3.40.980.10">
    <property type="entry name" value="MoaB/Mog-like domain"/>
    <property type="match status" value="1"/>
</dbReference>
<evidence type="ECO:0000259" key="8">
    <source>
        <dbReference type="SMART" id="SM00852"/>
    </source>
</evidence>
<dbReference type="NCBIfam" id="NF002947">
    <property type="entry name" value="PRK03604.1"/>
    <property type="match status" value="1"/>
</dbReference>
<evidence type="ECO:0000256" key="5">
    <source>
        <dbReference type="ARBA" id="ARBA00023239"/>
    </source>
</evidence>
<dbReference type="CDD" id="cd00886">
    <property type="entry name" value="MogA_MoaB"/>
    <property type="match status" value="1"/>
</dbReference>
<dbReference type="InterPro" id="IPR001453">
    <property type="entry name" value="MoaB/Mog_dom"/>
</dbReference>
<dbReference type="InterPro" id="IPR008284">
    <property type="entry name" value="MoCF_biosynth_CS"/>
</dbReference>
<dbReference type="PANTHER" id="PTHR43764">
    <property type="entry name" value="MOLYBDENUM COFACTOR BIOSYNTHESIS"/>
    <property type="match status" value="1"/>
</dbReference>
<dbReference type="Pfam" id="PF01967">
    <property type="entry name" value="MoaC"/>
    <property type="match status" value="1"/>
</dbReference>
<feature type="domain" description="MoaB/Mog" evidence="8">
    <location>
        <begin position="217"/>
        <end position="359"/>
    </location>
</feature>
<dbReference type="SMART" id="SM00852">
    <property type="entry name" value="MoCF_biosynth"/>
    <property type="match status" value="1"/>
</dbReference>
<evidence type="ECO:0000256" key="3">
    <source>
        <dbReference type="ARBA" id="ARBA00012575"/>
    </source>
</evidence>
<dbReference type="NCBIfam" id="TIGR00581">
    <property type="entry name" value="moaC"/>
    <property type="match status" value="1"/>
</dbReference>
<comment type="pathway">
    <text evidence="2 6">Cofactor biosynthesis; molybdopterin biosynthesis.</text>
</comment>
<feature type="binding site" evidence="6">
    <location>
        <begin position="104"/>
        <end position="106"/>
    </location>
    <ligand>
        <name>substrate</name>
    </ligand>
</feature>
<feature type="binding site" evidence="6">
    <location>
        <begin position="142"/>
        <end position="143"/>
    </location>
    <ligand>
        <name>substrate</name>
    </ligand>
</feature>
<comment type="similarity">
    <text evidence="6">Belongs to the MoaC family.</text>
</comment>
<proteinExistence type="inferred from homology"/>